<dbReference type="Proteomes" id="UP001157167">
    <property type="component" value="Unassembled WGS sequence"/>
</dbReference>
<dbReference type="InterPro" id="IPR001789">
    <property type="entry name" value="Sig_transdc_resp-reg_receiver"/>
</dbReference>
<evidence type="ECO:0000313" key="9">
    <source>
        <dbReference type="EMBL" id="GLT23687.1"/>
    </source>
</evidence>
<dbReference type="PANTHER" id="PTHR43065">
    <property type="entry name" value="SENSOR HISTIDINE KINASE"/>
    <property type="match status" value="1"/>
</dbReference>
<dbReference type="GO" id="GO:0016301">
    <property type="term" value="F:kinase activity"/>
    <property type="evidence" value="ECO:0007669"/>
    <property type="project" value="UniProtKB-KW"/>
</dbReference>
<dbReference type="Pfam" id="PF00512">
    <property type="entry name" value="HisKA"/>
    <property type="match status" value="1"/>
</dbReference>
<name>A0ABQ6FEM2_9RHOO</name>
<dbReference type="InterPro" id="IPR013656">
    <property type="entry name" value="PAS_4"/>
</dbReference>
<keyword evidence="9" id="KW-0808">Transferase</keyword>
<proteinExistence type="predicted"/>
<evidence type="ECO:0000256" key="3">
    <source>
        <dbReference type="ARBA" id="ARBA00022553"/>
    </source>
</evidence>
<evidence type="ECO:0000259" key="7">
    <source>
        <dbReference type="PROSITE" id="PS50110"/>
    </source>
</evidence>
<dbReference type="PRINTS" id="PR00344">
    <property type="entry name" value="BCTRLSENSOR"/>
</dbReference>
<dbReference type="InterPro" id="IPR036890">
    <property type="entry name" value="HATPase_C_sf"/>
</dbReference>
<comment type="caution">
    <text evidence="9">The sequence shown here is derived from an EMBL/GenBank/DDBJ whole genome shotgun (WGS) entry which is preliminary data.</text>
</comment>
<dbReference type="Pfam" id="PF12860">
    <property type="entry name" value="PAS_7"/>
    <property type="match status" value="1"/>
</dbReference>
<dbReference type="Gene3D" id="3.30.565.10">
    <property type="entry name" value="Histidine kinase-like ATPase, C-terminal domain"/>
    <property type="match status" value="1"/>
</dbReference>
<keyword evidence="10" id="KW-1185">Reference proteome</keyword>
<evidence type="ECO:0000259" key="8">
    <source>
        <dbReference type="PROSITE" id="PS50112"/>
    </source>
</evidence>
<dbReference type="SUPFAM" id="SSF47384">
    <property type="entry name" value="Homodimeric domain of signal transducing histidine kinase"/>
    <property type="match status" value="1"/>
</dbReference>
<dbReference type="InterPro" id="IPR003661">
    <property type="entry name" value="HisK_dim/P_dom"/>
</dbReference>
<keyword evidence="9" id="KW-0418">Kinase</keyword>
<evidence type="ECO:0000259" key="6">
    <source>
        <dbReference type="PROSITE" id="PS50109"/>
    </source>
</evidence>
<dbReference type="RefSeq" id="WP_284188872.1">
    <property type="nucleotide sequence ID" value="NZ_BSPX01000056.1"/>
</dbReference>
<evidence type="ECO:0000256" key="4">
    <source>
        <dbReference type="PROSITE-ProRule" id="PRU00169"/>
    </source>
</evidence>
<evidence type="ECO:0000256" key="2">
    <source>
        <dbReference type="ARBA" id="ARBA00012438"/>
    </source>
</evidence>
<dbReference type="Pfam" id="PF08448">
    <property type="entry name" value="PAS_4"/>
    <property type="match status" value="1"/>
</dbReference>
<keyword evidence="3 4" id="KW-0597">Phosphoprotein</keyword>
<dbReference type="InterPro" id="IPR035965">
    <property type="entry name" value="PAS-like_dom_sf"/>
</dbReference>
<comment type="catalytic activity">
    <reaction evidence="1">
        <text>ATP + protein L-histidine = ADP + protein N-phospho-L-histidine.</text>
        <dbReference type="EC" id="2.7.13.3"/>
    </reaction>
</comment>
<feature type="domain" description="Histidine kinase" evidence="6">
    <location>
        <begin position="326"/>
        <end position="548"/>
    </location>
</feature>
<organism evidence="9 10">
    <name type="scientific">Zoogloea oryzae</name>
    <dbReference type="NCBI Taxonomy" id="310767"/>
    <lineage>
        <taxon>Bacteria</taxon>
        <taxon>Pseudomonadati</taxon>
        <taxon>Pseudomonadota</taxon>
        <taxon>Betaproteobacteria</taxon>
        <taxon>Rhodocyclales</taxon>
        <taxon>Zoogloeaceae</taxon>
        <taxon>Zoogloea</taxon>
    </lineage>
</organism>
<dbReference type="EC" id="2.7.13.3" evidence="2"/>
<dbReference type="EMBL" id="BSPX01000056">
    <property type="protein sequence ID" value="GLT23687.1"/>
    <property type="molecule type" value="Genomic_DNA"/>
</dbReference>
<dbReference type="InterPro" id="IPR036097">
    <property type="entry name" value="HisK_dim/P_sf"/>
</dbReference>
<dbReference type="Gene3D" id="3.40.50.2300">
    <property type="match status" value="1"/>
</dbReference>
<accession>A0ABQ6FEM2</accession>
<dbReference type="InterPro" id="IPR000014">
    <property type="entry name" value="PAS"/>
</dbReference>
<feature type="domain" description="PAS" evidence="8">
    <location>
        <begin position="190"/>
        <end position="260"/>
    </location>
</feature>
<dbReference type="NCBIfam" id="TIGR00229">
    <property type="entry name" value="sensory_box"/>
    <property type="match status" value="1"/>
</dbReference>
<dbReference type="CDD" id="cd00130">
    <property type="entry name" value="PAS"/>
    <property type="match status" value="2"/>
</dbReference>
<evidence type="ECO:0000256" key="1">
    <source>
        <dbReference type="ARBA" id="ARBA00000085"/>
    </source>
</evidence>
<sequence>MSGQQMDGGNDRGADTPPSFDRRYREMLGAGLDLLDQGVTVFDEDLRMVAWNTTFLRLLDFPESLAKPGVNFEDFIRYNAERGDYGPGDPAAQVAERVARARSFQPHVTERVRPNGQILSIRGFPLPHQGFITVYTDITGQRHSQEQIARHQAELEEHIRLRTDALTRANAELTAAIESNKAITGALRRSEQRLREITDAIPAAVAYFDHDWTYRYANKGYAEWFGWSAPEIEGRQIRDVVGQEVFAIVSPYVSRALAGERVSYEYTLTGRDGTPAQARSTLVPDIADGEVIGCYVHSVDVTESRRTQAALAQAQKMEAIGQLTGGLAHDFNNMLTVVIGNLVALKENHPNDPLTENFVEPAMQAANRGAELIRRLLGFARRQPLEPRPVEVNELILGMSKLIRRSLPGTIAVSTASREPCLVAMVDAHQLENALLNLALNARDAMPNGGELRIESSLEHLNVHAAADLEVPPGDYVQIAVTDNGMGMDGSTLARVFEPFFTTKQFGMGSGLGMSMVYGFVKQSGGGVRIRSRQARGTTVALLLPRLAEAEEVEALPVGHEVAETDLAGKLVLLAEDDVDVRTVVRMQLSELGCAVVEAENGAEAADMVENIPAIALVISDVVMPGAMDGRALARFVRRFRPDLPVVLMSGFAESQHELGMDGDLPLLAKPFSRDKLLAALRPLAA</sequence>
<dbReference type="SMART" id="SM00388">
    <property type="entry name" value="HisKA"/>
    <property type="match status" value="1"/>
</dbReference>
<dbReference type="CDD" id="cd00082">
    <property type="entry name" value="HisKA"/>
    <property type="match status" value="1"/>
</dbReference>
<dbReference type="SUPFAM" id="SSF52172">
    <property type="entry name" value="CheY-like"/>
    <property type="match status" value="1"/>
</dbReference>
<dbReference type="InterPro" id="IPR003594">
    <property type="entry name" value="HATPase_dom"/>
</dbReference>
<dbReference type="Pfam" id="PF00072">
    <property type="entry name" value="Response_reg"/>
    <property type="match status" value="1"/>
</dbReference>
<dbReference type="PROSITE" id="PS50112">
    <property type="entry name" value="PAS"/>
    <property type="match status" value="1"/>
</dbReference>
<dbReference type="InterPro" id="IPR004358">
    <property type="entry name" value="Sig_transdc_His_kin-like_C"/>
</dbReference>
<feature type="region of interest" description="Disordered" evidence="5">
    <location>
        <begin position="1"/>
        <end position="21"/>
    </location>
</feature>
<dbReference type="Gene3D" id="1.10.287.130">
    <property type="match status" value="1"/>
</dbReference>
<gene>
    <name evidence="9" type="ORF">GCM10007933_31550</name>
</gene>
<protein>
    <recommendedName>
        <fullName evidence="2">histidine kinase</fullName>
        <ecNumber evidence="2">2.7.13.3</ecNumber>
    </recommendedName>
</protein>
<reference evidence="10" key="1">
    <citation type="journal article" date="2019" name="Int. J. Syst. Evol. Microbiol.">
        <title>The Global Catalogue of Microorganisms (GCM) 10K type strain sequencing project: providing services to taxonomists for standard genome sequencing and annotation.</title>
        <authorList>
            <consortium name="The Broad Institute Genomics Platform"/>
            <consortium name="The Broad Institute Genome Sequencing Center for Infectious Disease"/>
            <person name="Wu L."/>
            <person name="Ma J."/>
        </authorList>
    </citation>
    <scope>NUCLEOTIDE SEQUENCE [LARGE SCALE GENOMIC DNA]</scope>
    <source>
        <strain evidence="10">NBRC 102407</strain>
    </source>
</reference>
<dbReference type="Pfam" id="PF02518">
    <property type="entry name" value="HATPase_c"/>
    <property type="match status" value="1"/>
</dbReference>
<dbReference type="InterPro" id="IPR005467">
    <property type="entry name" value="His_kinase_dom"/>
</dbReference>
<dbReference type="SUPFAM" id="SSF55785">
    <property type="entry name" value="PYP-like sensor domain (PAS domain)"/>
    <property type="match status" value="2"/>
</dbReference>
<dbReference type="PROSITE" id="PS50109">
    <property type="entry name" value="HIS_KIN"/>
    <property type="match status" value="1"/>
</dbReference>
<dbReference type="InterPro" id="IPR011006">
    <property type="entry name" value="CheY-like_superfamily"/>
</dbReference>
<dbReference type="PANTHER" id="PTHR43065:SF42">
    <property type="entry name" value="TWO-COMPONENT SENSOR PPRA"/>
    <property type="match status" value="1"/>
</dbReference>
<dbReference type="SMART" id="SM00448">
    <property type="entry name" value="REC"/>
    <property type="match status" value="1"/>
</dbReference>
<feature type="compositionally biased region" description="Basic and acidic residues" evidence="5">
    <location>
        <begin position="9"/>
        <end position="21"/>
    </location>
</feature>
<evidence type="ECO:0000256" key="5">
    <source>
        <dbReference type="SAM" id="MobiDB-lite"/>
    </source>
</evidence>
<dbReference type="SMART" id="SM00091">
    <property type="entry name" value="PAS"/>
    <property type="match status" value="2"/>
</dbReference>
<dbReference type="Gene3D" id="3.30.450.20">
    <property type="entry name" value="PAS domain"/>
    <property type="match status" value="2"/>
</dbReference>
<dbReference type="SMART" id="SM00387">
    <property type="entry name" value="HATPase_c"/>
    <property type="match status" value="1"/>
</dbReference>
<dbReference type="SUPFAM" id="SSF55874">
    <property type="entry name" value="ATPase domain of HSP90 chaperone/DNA topoisomerase II/histidine kinase"/>
    <property type="match status" value="1"/>
</dbReference>
<evidence type="ECO:0000313" key="10">
    <source>
        <dbReference type="Proteomes" id="UP001157167"/>
    </source>
</evidence>
<dbReference type="PROSITE" id="PS50110">
    <property type="entry name" value="RESPONSE_REGULATORY"/>
    <property type="match status" value="1"/>
</dbReference>
<feature type="modified residue" description="4-aspartylphosphate" evidence="4">
    <location>
        <position position="621"/>
    </location>
</feature>
<feature type="domain" description="Response regulatory" evidence="7">
    <location>
        <begin position="571"/>
        <end position="685"/>
    </location>
</feature>